<protein>
    <submittedName>
        <fullName evidence="3">Uncharacterized protein</fullName>
    </submittedName>
</protein>
<proteinExistence type="predicted"/>
<dbReference type="EMBL" id="JAGQLI010000117">
    <property type="protein sequence ID" value="MCA9379235.1"/>
    <property type="molecule type" value="Genomic_DNA"/>
</dbReference>
<evidence type="ECO:0000313" key="4">
    <source>
        <dbReference type="Proteomes" id="UP000760819"/>
    </source>
</evidence>
<keyword evidence="2" id="KW-0812">Transmembrane</keyword>
<feature type="non-terminal residue" evidence="3">
    <location>
        <position position="152"/>
    </location>
</feature>
<sequence length="152" mass="15894">MNDDQTNPQVPETPTLSVADAPSEMLGKKPAAGQSIKVPVIIGGVLVVVAVAAGSLVLLSQNTATTDTNQPAIDQPVILSEFASFKDGTYYTEVSYYVEPLDKDEVIGVTLVIENGAIKSATAVSIEDGEEVASSYMDEFNDGVADKVVATN</sequence>
<evidence type="ECO:0000256" key="2">
    <source>
        <dbReference type="SAM" id="Phobius"/>
    </source>
</evidence>
<keyword evidence="2" id="KW-0472">Membrane</keyword>
<reference evidence="3" key="1">
    <citation type="submission" date="2020-04" db="EMBL/GenBank/DDBJ databases">
        <authorList>
            <person name="Zhang T."/>
        </authorList>
    </citation>
    <scope>NUCLEOTIDE SEQUENCE</scope>
    <source>
        <strain evidence="3">HKST-UBA12</strain>
    </source>
</reference>
<feature type="region of interest" description="Disordered" evidence="1">
    <location>
        <begin position="1"/>
        <end position="21"/>
    </location>
</feature>
<comment type="caution">
    <text evidence="3">The sequence shown here is derived from an EMBL/GenBank/DDBJ whole genome shotgun (WGS) entry which is preliminary data.</text>
</comment>
<name>A0A955L0I7_9BACT</name>
<feature type="compositionally biased region" description="Polar residues" evidence="1">
    <location>
        <begin position="1"/>
        <end position="16"/>
    </location>
</feature>
<dbReference type="Proteomes" id="UP000760819">
    <property type="component" value="Unassembled WGS sequence"/>
</dbReference>
<evidence type="ECO:0000256" key="1">
    <source>
        <dbReference type="SAM" id="MobiDB-lite"/>
    </source>
</evidence>
<reference evidence="3" key="2">
    <citation type="journal article" date="2021" name="Microbiome">
        <title>Successional dynamics and alternative stable states in a saline activated sludge microbial community over 9 years.</title>
        <authorList>
            <person name="Wang Y."/>
            <person name="Ye J."/>
            <person name="Ju F."/>
            <person name="Liu L."/>
            <person name="Boyd J.A."/>
            <person name="Deng Y."/>
            <person name="Parks D.H."/>
            <person name="Jiang X."/>
            <person name="Yin X."/>
            <person name="Woodcroft B.J."/>
            <person name="Tyson G.W."/>
            <person name="Hugenholtz P."/>
            <person name="Polz M.F."/>
            <person name="Zhang T."/>
        </authorList>
    </citation>
    <scope>NUCLEOTIDE SEQUENCE</scope>
    <source>
        <strain evidence="3">HKST-UBA12</strain>
    </source>
</reference>
<keyword evidence="2" id="KW-1133">Transmembrane helix</keyword>
<dbReference type="AlphaFoldDB" id="A0A955L0I7"/>
<gene>
    <name evidence="3" type="ORF">KC640_02295</name>
</gene>
<organism evidence="3 4">
    <name type="scientific">Candidatus Dojkabacteria bacterium</name>
    <dbReference type="NCBI Taxonomy" id="2099670"/>
    <lineage>
        <taxon>Bacteria</taxon>
        <taxon>Candidatus Dojkabacteria</taxon>
    </lineage>
</organism>
<accession>A0A955L0I7</accession>
<feature type="transmembrane region" description="Helical" evidence="2">
    <location>
        <begin position="38"/>
        <end position="59"/>
    </location>
</feature>
<evidence type="ECO:0000313" key="3">
    <source>
        <dbReference type="EMBL" id="MCA9379235.1"/>
    </source>
</evidence>